<dbReference type="Gene3D" id="3.40.50.150">
    <property type="entry name" value="Vaccinia Virus protein VP39"/>
    <property type="match status" value="1"/>
</dbReference>
<dbReference type="GO" id="GO:0008168">
    <property type="term" value="F:methyltransferase activity"/>
    <property type="evidence" value="ECO:0007669"/>
    <property type="project" value="UniProtKB-KW"/>
</dbReference>
<dbReference type="PANTHER" id="PTHR42912">
    <property type="entry name" value="METHYLTRANSFERASE"/>
    <property type="match status" value="1"/>
</dbReference>
<comment type="caution">
    <text evidence="2">The sequence shown here is derived from an EMBL/GenBank/DDBJ whole genome shotgun (WGS) entry which is preliminary data.</text>
</comment>
<protein>
    <submittedName>
        <fullName evidence="2">Methyltransferase OMS1</fullName>
    </submittedName>
</protein>
<reference evidence="2 3" key="1">
    <citation type="submission" date="2024-06" db="EMBL/GenBank/DDBJ databases">
        <title>Complete genome of Phlyctema vagabunda strain 19-DSS-EL-015.</title>
        <authorList>
            <person name="Fiorenzani C."/>
        </authorList>
    </citation>
    <scope>NUCLEOTIDE SEQUENCE [LARGE SCALE GENOMIC DNA]</scope>
    <source>
        <strain evidence="2 3">19-DSS-EL-015</strain>
    </source>
</reference>
<sequence>MKISCSRFLPLGRKGIAQGITANGVLSSRRRTFSATSFLQASKTTPKTVPKKAQRPIPEYKTPVRKHTANVPPTLKPQPTSLRYRGVVFGGVLLCVLSGYCTYLFVIYTRPAPAKDDVQNDVSSRYNAIARTFDADIDQTEYLMRLPKLRKKIAQQASGDVLEVSIGTGRNLEYYDWDFKGFNGVGKIDSKNQKIKRGKVKSFTAVDKSAEMLEIAHEKFSTMFPGILGVRWVIQDAADPLPGPPRSANERSGNKNEKYDTIVQTMGLCSVAEPVALLKNLGECLKEDTGRMLLLEHGKGTWDWLNGILDKGAPGHAKQYGCWWNRDIGEIVKESGLEVVELKRKHGGTTWYLELKKPKSKA</sequence>
<keyword evidence="2" id="KW-0808">Transferase</keyword>
<dbReference type="PANTHER" id="PTHR42912:SF83">
    <property type="entry name" value="METHYLTRANSFERASE TYPE 11 DOMAIN-CONTAINING PROTEIN"/>
    <property type="match status" value="1"/>
</dbReference>
<evidence type="ECO:0000313" key="2">
    <source>
        <dbReference type="EMBL" id="KAL3420776.1"/>
    </source>
</evidence>
<evidence type="ECO:0000313" key="3">
    <source>
        <dbReference type="Proteomes" id="UP001629113"/>
    </source>
</evidence>
<dbReference type="EMBL" id="JBFCZG010000006">
    <property type="protein sequence ID" value="KAL3420776.1"/>
    <property type="molecule type" value="Genomic_DNA"/>
</dbReference>
<dbReference type="SUPFAM" id="SSF53335">
    <property type="entry name" value="S-adenosyl-L-methionine-dependent methyltransferases"/>
    <property type="match status" value="1"/>
</dbReference>
<keyword evidence="2" id="KW-0489">Methyltransferase</keyword>
<keyword evidence="1" id="KW-1133">Transmembrane helix</keyword>
<dbReference type="GO" id="GO:0032259">
    <property type="term" value="P:methylation"/>
    <property type="evidence" value="ECO:0007669"/>
    <property type="project" value="UniProtKB-KW"/>
</dbReference>
<keyword evidence="1" id="KW-0812">Transmembrane</keyword>
<keyword evidence="3" id="KW-1185">Reference proteome</keyword>
<dbReference type="Proteomes" id="UP001629113">
    <property type="component" value="Unassembled WGS sequence"/>
</dbReference>
<evidence type="ECO:0000256" key="1">
    <source>
        <dbReference type="SAM" id="Phobius"/>
    </source>
</evidence>
<accession>A0ABR4PBU2</accession>
<proteinExistence type="predicted"/>
<feature type="transmembrane region" description="Helical" evidence="1">
    <location>
        <begin position="86"/>
        <end position="108"/>
    </location>
</feature>
<keyword evidence="1" id="KW-0472">Membrane</keyword>
<dbReference type="InterPro" id="IPR050508">
    <property type="entry name" value="Methyltransf_Superfamily"/>
</dbReference>
<organism evidence="2 3">
    <name type="scientific">Phlyctema vagabunda</name>
    <dbReference type="NCBI Taxonomy" id="108571"/>
    <lineage>
        <taxon>Eukaryota</taxon>
        <taxon>Fungi</taxon>
        <taxon>Dikarya</taxon>
        <taxon>Ascomycota</taxon>
        <taxon>Pezizomycotina</taxon>
        <taxon>Leotiomycetes</taxon>
        <taxon>Helotiales</taxon>
        <taxon>Dermateaceae</taxon>
        <taxon>Phlyctema</taxon>
    </lineage>
</organism>
<name>A0ABR4PBU2_9HELO</name>
<dbReference type="Pfam" id="PF13489">
    <property type="entry name" value="Methyltransf_23"/>
    <property type="match status" value="1"/>
</dbReference>
<dbReference type="CDD" id="cd02440">
    <property type="entry name" value="AdoMet_MTases"/>
    <property type="match status" value="1"/>
</dbReference>
<gene>
    <name evidence="2" type="ORF">PVAG01_07221</name>
</gene>
<dbReference type="InterPro" id="IPR029063">
    <property type="entry name" value="SAM-dependent_MTases_sf"/>
</dbReference>